<dbReference type="eggNOG" id="COG2508">
    <property type="taxonomic scope" value="Bacteria"/>
</dbReference>
<dbReference type="InterPro" id="IPR051448">
    <property type="entry name" value="CdaR-like_regulators"/>
</dbReference>
<dbReference type="Proteomes" id="UP000029046">
    <property type="component" value="Unassembled WGS sequence"/>
</dbReference>
<gene>
    <name evidence="4" type="ORF">BIGA_1050</name>
</gene>
<dbReference type="Gene3D" id="1.20.5.5100">
    <property type="match status" value="1"/>
</dbReference>
<reference evidence="4 5" key="1">
    <citation type="submission" date="2014-03" db="EMBL/GenBank/DDBJ databases">
        <title>Genomics of Bifidobacteria.</title>
        <authorList>
            <person name="Ventura M."/>
            <person name="Milani C."/>
            <person name="Lugli G.A."/>
        </authorList>
    </citation>
    <scope>NUCLEOTIDE SEQUENCE [LARGE SCALE GENOMIC DNA]</scope>
    <source>
        <strain evidence="4 5">LMG 11586</strain>
    </source>
</reference>
<evidence type="ECO:0008006" key="6">
    <source>
        <dbReference type="Google" id="ProtNLM"/>
    </source>
</evidence>
<dbReference type="EMBL" id="JGYX01000005">
    <property type="protein sequence ID" value="KFI60457.1"/>
    <property type="molecule type" value="Genomic_DNA"/>
</dbReference>
<dbReference type="PANTHER" id="PTHR33744:SF7">
    <property type="entry name" value="PUCR FAMILY TRANSCRIPTIONAL REGULATOR"/>
    <property type="match status" value="1"/>
</dbReference>
<comment type="similarity">
    <text evidence="1">Belongs to the CdaR family.</text>
</comment>
<dbReference type="AlphaFoldDB" id="A0A087ANV7"/>
<protein>
    <recommendedName>
        <fullName evidence="6">PucR family transcriptional regulator</fullName>
    </recommendedName>
</protein>
<evidence type="ECO:0000259" key="3">
    <source>
        <dbReference type="Pfam" id="PF17853"/>
    </source>
</evidence>
<dbReference type="InterPro" id="IPR042070">
    <property type="entry name" value="PucR_C-HTH_sf"/>
</dbReference>
<evidence type="ECO:0000256" key="1">
    <source>
        <dbReference type="ARBA" id="ARBA00006754"/>
    </source>
</evidence>
<dbReference type="Gene3D" id="3.30.70.2730">
    <property type="match status" value="1"/>
</dbReference>
<accession>A0A087ANV7</accession>
<dbReference type="Gene3D" id="1.10.10.2840">
    <property type="entry name" value="PucR C-terminal helix-turn-helix domain"/>
    <property type="match status" value="1"/>
</dbReference>
<keyword evidence="5" id="KW-1185">Reference proteome</keyword>
<sequence>MLALLRGGEGDTLDARVESVAFECLADGLADERVMSLLRVLGWRDDFTCFTVAGTPAKGIGDSSRLIREAIRNLGGSNCIIGVRGTWCVALVEMQSAVTPEVACTAMADAFHAQLPLCLGPVHHRVEGAQRSVRSVLAALAAAAAVPALPRPMRADDVLPERALLGDEDARNELVNEVYRSLRGDNADDPTLATVSTFLKSGNSLETTAKELNVHPNTVRYRLKRAAETTGWDATDPREGYVLQTAIALGLMKDAAQS</sequence>
<feature type="domain" description="CdaR GGDEF-like" evidence="3">
    <location>
        <begin position="29"/>
        <end position="141"/>
    </location>
</feature>
<name>A0A087ANV7_9BIFI</name>
<proteinExistence type="inferred from homology"/>
<dbReference type="Pfam" id="PF13556">
    <property type="entry name" value="HTH_30"/>
    <property type="match status" value="1"/>
</dbReference>
<comment type="caution">
    <text evidence="4">The sequence shown here is derived from an EMBL/GenBank/DDBJ whole genome shotgun (WGS) entry which is preliminary data.</text>
</comment>
<evidence type="ECO:0000313" key="4">
    <source>
        <dbReference type="EMBL" id="KFI60457.1"/>
    </source>
</evidence>
<dbReference type="PANTHER" id="PTHR33744">
    <property type="entry name" value="CARBOHYDRATE DIACID REGULATOR"/>
    <property type="match status" value="1"/>
</dbReference>
<dbReference type="InterPro" id="IPR025736">
    <property type="entry name" value="PucR_C-HTH_dom"/>
</dbReference>
<organism evidence="4 5">
    <name type="scientific">Bifidobacterium pullorum subsp. gallinarum</name>
    <dbReference type="NCBI Taxonomy" id="78344"/>
    <lineage>
        <taxon>Bacteria</taxon>
        <taxon>Bacillati</taxon>
        <taxon>Actinomycetota</taxon>
        <taxon>Actinomycetes</taxon>
        <taxon>Bifidobacteriales</taxon>
        <taxon>Bifidobacteriaceae</taxon>
        <taxon>Bifidobacterium</taxon>
    </lineage>
</organism>
<dbReference type="OrthoDB" id="3246591at2"/>
<dbReference type="InterPro" id="IPR041522">
    <property type="entry name" value="CdaR_GGDEF"/>
</dbReference>
<feature type="domain" description="PucR C-terminal helix-turn-helix" evidence="2">
    <location>
        <begin position="192"/>
        <end position="248"/>
    </location>
</feature>
<dbReference type="Pfam" id="PF17853">
    <property type="entry name" value="GGDEF_2"/>
    <property type="match status" value="1"/>
</dbReference>
<evidence type="ECO:0000313" key="5">
    <source>
        <dbReference type="Proteomes" id="UP000029046"/>
    </source>
</evidence>
<dbReference type="RefSeq" id="WP_033505510.1">
    <property type="nucleotide sequence ID" value="NZ_JGYX01000005.1"/>
</dbReference>
<evidence type="ECO:0000259" key="2">
    <source>
        <dbReference type="Pfam" id="PF13556"/>
    </source>
</evidence>